<evidence type="ECO:0000313" key="1">
    <source>
        <dbReference type="EMBL" id="ESQ78084.1"/>
    </source>
</evidence>
<dbReference type="RefSeq" id="WP_018084196.1">
    <property type="nucleotide sequence ID" value="NZ_AQWM01000077.1"/>
</dbReference>
<accession>V4NSX6</accession>
<dbReference type="EMBL" id="AWGB01000122">
    <property type="protein sequence ID" value="ESQ78084.1"/>
    <property type="molecule type" value="Genomic_DNA"/>
</dbReference>
<keyword evidence="2" id="KW-1185">Reference proteome</keyword>
<dbReference type="eggNOG" id="COG0840">
    <property type="taxonomic scope" value="Bacteria"/>
</dbReference>
<dbReference type="PATRIC" id="fig|1121022.4.peg.4747"/>
<sequence length="63" mass="6481">MNLKVQAVTQASIGTSNITGVAQAAEQTGDAPAQGLSASGELAPQAERLHQEMDKFLTTVRAA</sequence>
<organism evidence="1 2">
    <name type="scientific">Asticcacaulis benevestitus DSM 16100 = ATCC BAA-896</name>
    <dbReference type="NCBI Taxonomy" id="1121022"/>
    <lineage>
        <taxon>Bacteria</taxon>
        <taxon>Pseudomonadati</taxon>
        <taxon>Pseudomonadota</taxon>
        <taxon>Alphaproteobacteria</taxon>
        <taxon>Caulobacterales</taxon>
        <taxon>Caulobacteraceae</taxon>
        <taxon>Asticcacaulis</taxon>
    </lineage>
</organism>
<name>V4NSX6_9CAUL</name>
<dbReference type="Proteomes" id="UP000017837">
    <property type="component" value="Unassembled WGS sequence"/>
</dbReference>
<gene>
    <name evidence="1" type="ORF">ABENE_23200</name>
</gene>
<reference evidence="1 2" key="1">
    <citation type="journal article" date="2014" name="Nature">
        <title>Sequential evolution of bacterial morphology by co-option of a developmental regulator.</title>
        <authorList>
            <person name="Jiang C."/>
            <person name="Brown P.J."/>
            <person name="Ducret A."/>
            <person name="Brun Y.V."/>
        </authorList>
    </citation>
    <scope>NUCLEOTIDE SEQUENCE [LARGE SCALE GENOMIC DNA]</scope>
    <source>
        <strain evidence="1 2">DSM 16100</strain>
    </source>
</reference>
<proteinExistence type="predicted"/>
<comment type="caution">
    <text evidence="1">The sequence shown here is derived from an EMBL/GenBank/DDBJ whole genome shotgun (WGS) entry which is preliminary data.</text>
</comment>
<dbReference type="AlphaFoldDB" id="V4NSX6"/>
<protein>
    <submittedName>
        <fullName evidence="1">Uncharacterized protein</fullName>
    </submittedName>
</protein>
<evidence type="ECO:0000313" key="2">
    <source>
        <dbReference type="Proteomes" id="UP000017837"/>
    </source>
</evidence>